<dbReference type="Gramene" id="MELO3C022826.2.1">
    <property type="protein sequence ID" value="MELO3C022826.2.1"/>
    <property type="gene ID" value="MELO3C022826.2"/>
</dbReference>
<sequence>MANIVEEVAINVEKEVILSTNSYEQLVDELLEKTKEAKKKLKVVKDNASFALIGSKEK</sequence>
<name>A0A9I9DSI7_CUCME</name>
<dbReference type="AlphaFoldDB" id="A0A9I9DSI7"/>
<reference evidence="2" key="1">
    <citation type="submission" date="2023-03" db="UniProtKB">
        <authorList>
            <consortium name="EnsemblPlants"/>
        </authorList>
    </citation>
    <scope>IDENTIFICATION</scope>
</reference>
<protein>
    <submittedName>
        <fullName evidence="2">Uncharacterized protein</fullName>
    </submittedName>
</protein>
<evidence type="ECO:0000256" key="1">
    <source>
        <dbReference type="SAM" id="Coils"/>
    </source>
</evidence>
<accession>A0A9I9DSI7</accession>
<proteinExistence type="predicted"/>
<feature type="coiled-coil region" evidence="1">
    <location>
        <begin position="20"/>
        <end position="47"/>
    </location>
</feature>
<dbReference type="EnsemblPlants" id="MELO3C022826.2.1">
    <property type="protein sequence ID" value="MELO3C022826.2.1"/>
    <property type="gene ID" value="MELO3C022826.2"/>
</dbReference>
<keyword evidence="1" id="KW-0175">Coiled coil</keyword>
<evidence type="ECO:0000313" key="2">
    <source>
        <dbReference type="EnsemblPlants" id="MELO3C022826.2.1"/>
    </source>
</evidence>
<organism evidence="2">
    <name type="scientific">Cucumis melo</name>
    <name type="common">Muskmelon</name>
    <dbReference type="NCBI Taxonomy" id="3656"/>
    <lineage>
        <taxon>Eukaryota</taxon>
        <taxon>Viridiplantae</taxon>
        <taxon>Streptophyta</taxon>
        <taxon>Embryophyta</taxon>
        <taxon>Tracheophyta</taxon>
        <taxon>Spermatophyta</taxon>
        <taxon>Magnoliopsida</taxon>
        <taxon>eudicotyledons</taxon>
        <taxon>Gunneridae</taxon>
        <taxon>Pentapetalae</taxon>
        <taxon>rosids</taxon>
        <taxon>fabids</taxon>
        <taxon>Cucurbitales</taxon>
        <taxon>Cucurbitaceae</taxon>
        <taxon>Benincaseae</taxon>
        <taxon>Cucumis</taxon>
    </lineage>
</organism>